<dbReference type="CDD" id="cd04159">
    <property type="entry name" value="Arl10_like"/>
    <property type="match status" value="1"/>
</dbReference>
<dbReference type="OrthoDB" id="2011769at2759"/>
<dbReference type="SUPFAM" id="SSF52540">
    <property type="entry name" value="P-loop containing nucleoside triphosphate hydrolases"/>
    <property type="match status" value="1"/>
</dbReference>
<keyword evidence="8" id="KW-0967">Endosome</keyword>
<dbReference type="PROSITE" id="PS51422">
    <property type="entry name" value="SAR1"/>
    <property type="match status" value="1"/>
</dbReference>
<dbReference type="GO" id="GO:0046872">
    <property type="term" value="F:metal ion binding"/>
    <property type="evidence" value="ECO:0007669"/>
    <property type="project" value="UniProtKB-KW"/>
</dbReference>
<keyword evidence="11" id="KW-0458">Lysosome</keyword>
<evidence type="ECO:0000313" key="16">
    <source>
        <dbReference type="Proteomes" id="UP000276834"/>
    </source>
</evidence>
<protein>
    <recommendedName>
        <fullName evidence="17">ADP-ribosylation factor-like protein 8B</fullName>
    </recommendedName>
</protein>
<dbReference type="GO" id="GO:1904115">
    <property type="term" value="C:axon cytoplasm"/>
    <property type="evidence" value="ECO:0007669"/>
    <property type="project" value="GOC"/>
</dbReference>
<keyword evidence="14" id="KW-0460">Magnesium</keyword>
<evidence type="ECO:0000313" key="15">
    <source>
        <dbReference type="EMBL" id="RLV99702.1"/>
    </source>
</evidence>
<feature type="binding site" evidence="14">
    <location>
        <position position="114"/>
    </location>
    <ligand>
        <name>Mg(2+)</name>
        <dbReference type="ChEBI" id="CHEBI:18420"/>
    </ligand>
</feature>
<keyword evidence="7 13" id="KW-0547">Nucleotide-binding</keyword>
<feature type="binding site" evidence="13">
    <location>
        <position position="136"/>
    </location>
    <ligand>
        <name>GTP</name>
        <dbReference type="ChEBI" id="CHEBI:37565"/>
    </ligand>
</feature>
<keyword evidence="9 13" id="KW-0342">GTP-binding</keyword>
<evidence type="ECO:0000256" key="4">
    <source>
        <dbReference type="ARBA" id="ARBA00010290"/>
    </source>
</evidence>
<dbReference type="STRING" id="44316.ENSEGOP00005006647"/>
<dbReference type="InterPro" id="IPR027417">
    <property type="entry name" value="P-loop_NTPase"/>
</dbReference>
<dbReference type="PROSITE" id="PS51417">
    <property type="entry name" value="ARF"/>
    <property type="match status" value="1"/>
</dbReference>
<dbReference type="GO" id="GO:0010008">
    <property type="term" value="C:endosome membrane"/>
    <property type="evidence" value="ECO:0007669"/>
    <property type="project" value="UniProtKB-SubCell"/>
</dbReference>
<evidence type="ECO:0000256" key="7">
    <source>
        <dbReference type="ARBA" id="ARBA00022741"/>
    </source>
</evidence>
<dbReference type="AlphaFoldDB" id="A0A3L8SCV3"/>
<evidence type="ECO:0000256" key="11">
    <source>
        <dbReference type="ARBA" id="ARBA00023228"/>
    </source>
</evidence>
<keyword evidence="10" id="KW-0472">Membrane</keyword>
<dbReference type="SMART" id="SM00177">
    <property type="entry name" value="ARF"/>
    <property type="match status" value="1"/>
</dbReference>
<dbReference type="InterPro" id="IPR044154">
    <property type="entry name" value="Arl8a/8b"/>
</dbReference>
<name>A0A3L8SCV3_CHLGU</name>
<dbReference type="Pfam" id="PF00025">
    <property type="entry name" value="Arf"/>
    <property type="match status" value="1"/>
</dbReference>
<dbReference type="Proteomes" id="UP000276834">
    <property type="component" value="Unassembled WGS sequence"/>
</dbReference>
<keyword evidence="16" id="KW-1185">Reference proteome</keyword>
<dbReference type="EMBL" id="QUSF01000031">
    <property type="protein sequence ID" value="RLV99702.1"/>
    <property type="molecule type" value="Genomic_DNA"/>
</dbReference>
<evidence type="ECO:0000256" key="12">
    <source>
        <dbReference type="ARBA" id="ARBA00023306"/>
    </source>
</evidence>
<proteinExistence type="inferred from homology"/>
<dbReference type="SMART" id="SM00175">
    <property type="entry name" value="RAB"/>
    <property type="match status" value="1"/>
</dbReference>
<dbReference type="PRINTS" id="PR00328">
    <property type="entry name" value="SAR1GTPBP"/>
</dbReference>
<keyword evidence="12" id="KW-0131">Cell cycle</keyword>
<comment type="subcellular location">
    <subcellularLocation>
        <location evidence="2">Cytoplasm</location>
    </subcellularLocation>
    <subcellularLocation>
        <location evidence="3">Endosome membrane</location>
    </subcellularLocation>
    <subcellularLocation>
        <location evidence="1">Lysosome</location>
    </subcellularLocation>
</comment>
<comment type="similarity">
    <text evidence="4">Belongs to the small GTPase superfamily. Arf family.</text>
</comment>
<evidence type="ECO:0000256" key="5">
    <source>
        <dbReference type="ARBA" id="ARBA00022490"/>
    </source>
</evidence>
<evidence type="ECO:0000256" key="14">
    <source>
        <dbReference type="PIRSR" id="PIRSR606689-2"/>
    </source>
</evidence>
<dbReference type="GO" id="GO:0051301">
    <property type="term" value="P:cell division"/>
    <property type="evidence" value="ECO:0007669"/>
    <property type="project" value="UniProtKB-KW"/>
</dbReference>
<keyword evidence="6" id="KW-0132">Cell division</keyword>
<dbReference type="GO" id="GO:0005525">
    <property type="term" value="F:GTP binding"/>
    <property type="evidence" value="ECO:0007669"/>
    <property type="project" value="UniProtKB-KW"/>
</dbReference>
<evidence type="ECO:0000256" key="3">
    <source>
        <dbReference type="ARBA" id="ARBA00004608"/>
    </source>
</evidence>
<dbReference type="GO" id="GO:0008089">
    <property type="term" value="P:anterograde axonal transport"/>
    <property type="evidence" value="ECO:0007669"/>
    <property type="project" value="TreeGrafter"/>
</dbReference>
<reference evidence="15 16" key="1">
    <citation type="journal article" date="2018" name="Proc. R. Soc. B">
        <title>A non-coding region near Follistatin controls head colour polymorphism in the Gouldian finch.</title>
        <authorList>
            <person name="Toomey M.B."/>
            <person name="Marques C.I."/>
            <person name="Andrade P."/>
            <person name="Araujo P.M."/>
            <person name="Sabatino S."/>
            <person name="Gazda M.A."/>
            <person name="Afonso S."/>
            <person name="Lopes R.J."/>
            <person name="Corbo J.C."/>
            <person name="Carneiro M."/>
        </authorList>
    </citation>
    <scope>NUCLEOTIDE SEQUENCE [LARGE SCALE GENOMIC DNA]</scope>
    <source>
        <strain evidence="15">Red01</strain>
        <tissue evidence="15">Muscle</tissue>
    </source>
</reference>
<feature type="binding site" evidence="13">
    <location>
        <begin position="192"/>
        <end position="195"/>
    </location>
    <ligand>
        <name>GTP</name>
        <dbReference type="ChEBI" id="CHEBI:37565"/>
    </ligand>
</feature>
<dbReference type="GO" id="GO:0015031">
    <property type="term" value="P:protein transport"/>
    <property type="evidence" value="ECO:0007669"/>
    <property type="project" value="InterPro"/>
</dbReference>
<keyword evidence="5" id="KW-0963">Cytoplasm</keyword>
<evidence type="ECO:0008006" key="17">
    <source>
        <dbReference type="Google" id="ProtNLM"/>
    </source>
</evidence>
<evidence type="ECO:0000256" key="9">
    <source>
        <dbReference type="ARBA" id="ARBA00023134"/>
    </source>
</evidence>
<sequence>MDVVSFIMATVADSPSAKQPREKSVVVLKTLVMAAGDSWELGCQAAADGSVTDSKTSTTGEALSAVLFAAVLSQLGVMLETTSDPLELHLPLLHTLDLQEADPAGQFSEDMIPTVGFNMRKVTKGNVTIKIWDIGGQPRFRSMWERYCRGVNAIVYMVDAADRDKIEASRNELHNLLDKPQLQGIPVLVLGNKRDLPNALDEKQLIEKMNLAAIQDREICCYSISCKEKDNIGNQEQINGQCISRFSGLFSIQNLEEAEVFLESPVPVGHNLNCPLPSIMRYYPKIPYQESAFSRFISHVHC</sequence>
<dbReference type="Gene3D" id="3.40.50.300">
    <property type="entry name" value="P-loop containing nucleotide triphosphate hydrolases"/>
    <property type="match status" value="1"/>
</dbReference>
<evidence type="ECO:0000256" key="6">
    <source>
        <dbReference type="ARBA" id="ARBA00022618"/>
    </source>
</evidence>
<dbReference type="GO" id="GO:0003924">
    <property type="term" value="F:GTPase activity"/>
    <property type="evidence" value="ECO:0007669"/>
    <property type="project" value="InterPro"/>
</dbReference>
<dbReference type="PANTHER" id="PTHR45732">
    <property type="entry name" value="ADP-RIBOSYLATION FACTOR-LIKE PROTEIN 8"/>
    <property type="match status" value="1"/>
</dbReference>
<evidence type="ECO:0000256" key="2">
    <source>
        <dbReference type="ARBA" id="ARBA00004496"/>
    </source>
</evidence>
<keyword evidence="14" id="KW-0479">Metal-binding</keyword>
<evidence type="ECO:0000256" key="1">
    <source>
        <dbReference type="ARBA" id="ARBA00004371"/>
    </source>
</evidence>
<dbReference type="GO" id="GO:0005765">
    <property type="term" value="C:lysosomal membrane"/>
    <property type="evidence" value="ECO:0007669"/>
    <property type="project" value="TreeGrafter"/>
</dbReference>
<dbReference type="PANTHER" id="PTHR45732:SF13">
    <property type="entry name" value="ADP-RIBOSYLATION FACTOR-LIKE PROTEIN 8B"/>
    <property type="match status" value="1"/>
</dbReference>
<gene>
    <name evidence="15" type="ORF">DV515_00009537</name>
</gene>
<accession>A0A3L8SCV3</accession>
<organism evidence="15 16">
    <name type="scientific">Chloebia gouldiae</name>
    <name type="common">Gouldian finch</name>
    <name type="synonym">Erythrura gouldiae</name>
    <dbReference type="NCBI Taxonomy" id="44316"/>
    <lineage>
        <taxon>Eukaryota</taxon>
        <taxon>Metazoa</taxon>
        <taxon>Chordata</taxon>
        <taxon>Craniata</taxon>
        <taxon>Vertebrata</taxon>
        <taxon>Euteleostomi</taxon>
        <taxon>Archelosauria</taxon>
        <taxon>Archosauria</taxon>
        <taxon>Dinosauria</taxon>
        <taxon>Saurischia</taxon>
        <taxon>Theropoda</taxon>
        <taxon>Coelurosauria</taxon>
        <taxon>Aves</taxon>
        <taxon>Neognathae</taxon>
        <taxon>Neoaves</taxon>
        <taxon>Telluraves</taxon>
        <taxon>Australaves</taxon>
        <taxon>Passeriformes</taxon>
        <taxon>Passeroidea</taxon>
        <taxon>Passeridae</taxon>
        <taxon>Chloebia</taxon>
    </lineage>
</organism>
<dbReference type="InterPro" id="IPR006689">
    <property type="entry name" value="Small_GTPase_ARF/SAR"/>
</dbReference>
<evidence type="ECO:0000256" key="10">
    <source>
        <dbReference type="ARBA" id="ARBA00023136"/>
    </source>
</evidence>
<evidence type="ECO:0000256" key="8">
    <source>
        <dbReference type="ARBA" id="ARBA00022753"/>
    </source>
</evidence>
<comment type="caution">
    <text evidence="15">The sequence shown here is derived from an EMBL/GenBank/DDBJ whole genome shotgun (WGS) entry which is preliminary data.</text>
</comment>
<dbReference type="SMART" id="SM00178">
    <property type="entry name" value="SAR"/>
    <property type="match status" value="1"/>
</dbReference>
<evidence type="ECO:0000256" key="13">
    <source>
        <dbReference type="PIRSR" id="PIRSR606689-1"/>
    </source>
</evidence>